<dbReference type="PROSITE" id="PS51286">
    <property type="entry name" value="RAP"/>
    <property type="match status" value="1"/>
</dbReference>
<dbReference type="Pfam" id="PF08373">
    <property type="entry name" value="RAP"/>
    <property type="match status" value="1"/>
</dbReference>
<name>V7PN99_PLAYE</name>
<evidence type="ECO:0000256" key="2">
    <source>
        <dbReference type="SAM" id="Phobius"/>
    </source>
</evidence>
<keyword evidence="2" id="KW-0812">Transmembrane</keyword>
<proteinExistence type="predicted"/>
<evidence type="ECO:0000313" key="5">
    <source>
        <dbReference type="Proteomes" id="UP000018538"/>
    </source>
</evidence>
<dbReference type="Proteomes" id="UP000018538">
    <property type="component" value="Unassembled WGS sequence"/>
</dbReference>
<evidence type="ECO:0000256" key="1">
    <source>
        <dbReference type="SAM" id="MobiDB-lite"/>
    </source>
</evidence>
<organism evidence="4 5">
    <name type="scientific">Plasmodium yoelii 17X</name>
    <dbReference type="NCBI Taxonomy" id="1323249"/>
    <lineage>
        <taxon>Eukaryota</taxon>
        <taxon>Sar</taxon>
        <taxon>Alveolata</taxon>
        <taxon>Apicomplexa</taxon>
        <taxon>Aconoidasida</taxon>
        <taxon>Haemosporida</taxon>
        <taxon>Plasmodiidae</taxon>
        <taxon>Plasmodium</taxon>
        <taxon>Plasmodium (Vinckeia)</taxon>
    </lineage>
</organism>
<feature type="region of interest" description="Disordered" evidence="1">
    <location>
        <begin position="537"/>
        <end position="560"/>
    </location>
</feature>
<keyword evidence="5" id="KW-1185">Reference proteome</keyword>
<dbReference type="SMART" id="SM00952">
    <property type="entry name" value="RAP"/>
    <property type="match status" value="1"/>
</dbReference>
<dbReference type="EMBL" id="KI635763">
    <property type="protein sequence ID" value="ETB60445.1"/>
    <property type="molecule type" value="Genomic_DNA"/>
</dbReference>
<feature type="transmembrane region" description="Helical" evidence="2">
    <location>
        <begin position="7"/>
        <end position="25"/>
    </location>
</feature>
<protein>
    <recommendedName>
        <fullName evidence="3">RAP domain-containing protein</fullName>
    </recommendedName>
</protein>
<dbReference type="AlphaFoldDB" id="V7PN99"/>
<feature type="domain" description="RAP" evidence="3">
    <location>
        <begin position="1061"/>
        <end position="1124"/>
    </location>
</feature>
<dbReference type="OrthoDB" id="364598at2759"/>
<evidence type="ECO:0000259" key="3">
    <source>
        <dbReference type="PROSITE" id="PS51286"/>
    </source>
</evidence>
<reference evidence="4 5" key="1">
    <citation type="submission" date="2013-11" db="EMBL/GenBank/DDBJ databases">
        <title>The Genome Sequence of Plasmodium yoelii 17X.</title>
        <authorList>
            <consortium name="The Broad Institute Genomics Platform"/>
            <consortium name="The Broad Institute Genome Sequencing Center for Infectious Disease"/>
            <person name="Neafsey D."/>
            <person name="Adams J."/>
            <person name="Walker B."/>
            <person name="Young S.K."/>
            <person name="Zeng Q."/>
            <person name="Gargeya S."/>
            <person name="Fitzgerald M."/>
            <person name="Haas B."/>
            <person name="Abouelleil A."/>
            <person name="Alvarado L."/>
            <person name="Chapman S.B."/>
            <person name="Gainer-Dewar J."/>
            <person name="Goldberg J."/>
            <person name="Griggs A."/>
            <person name="Gujja S."/>
            <person name="Hansen M."/>
            <person name="Howarth C."/>
            <person name="Imamovic A."/>
            <person name="Ireland A."/>
            <person name="Larimer J."/>
            <person name="McCowan C."/>
            <person name="Murphy C."/>
            <person name="Pearson M."/>
            <person name="Poon T.W."/>
            <person name="Priest M."/>
            <person name="Roberts A."/>
            <person name="Saif S."/>
            <person name="Shea T."/>
            <person name="Sykes S."/>
            <person name="Wortman J."/>
            <person name="Nusbaum C."/>
            <person name="Birren B."/>
        </authorList>
    </citation>
    <scope>NUCLEOTIDE SEQUENCE [LARGE SCALE GENOMIC DNA]</scope>
    <source>
        <strain evidence="4 5">17X</strain>
    </source>
</reference>
<keyword evidence="2" id="KW-0472">Membrane</keyword>
<sequence length="1140" mass="134243">MFFFVNTYLLVTYLIYAIAIILLFTQHGNANIVPKVFCKNDYKRYIYSIINKPNYQLNVKQIPTKSLNLASRSQKRRRSTSYYYIGDNNEGVGTFVRAFNKNHQFVKPNNVSGFIDYSLFREKGKEDLWRKQLKKTHSIFIKKTNKHIVDKNIDDMINENDGINEEIDESDDSEISENNLSASLHDNHFNMNGGGTIKPQESNYDLINDYILLKKNSKSIKELIKEGVWVCPKENIKMIRKRTDKKINWNYILKKNNELLKNNVDKIYDDIYDKQNVDDIFFAFDTYPFSYLNVTMSVFSLYKIAKNYLNEKRQKVDNMDGTKYNFYNLQTKNSDTNDNINNYGKQSMNNFLAMDSPHNDIDDDASILKIKNERKRLYSITRNRNFMRIIGSINKHLKIIYKIFSTNNKLSTYEKNKNIYAYIPYINIKDIIIILKSFSILKYDHTNIYKYIYFYIIFFIDKFDIYSLCEAVHMCIVKNVYIKPLFQNFSKYLLQYFEKNSQHEIHPNQLATQTYPLQEKEAVISSHIQMSNSNVDHIDNTTNDSNNNEKKQIVKDSTSSNEIETMNSIIRNEEDEVRSLYDEINVEDVYKNMLDVLKKKGKKKEDKKLNKDYKNCSDMFEVFNGKNFTYSIYHSGNYSNLNSPINDTSTNEKTKKSEDLKMFSPQDKRSDKMNILQSGNFDESVSNPVKDEISANQNTVNDNSNDCNSRSINFYVYCLYTLSKFPYTNIKLLKIITSKLSKIVEQLTIDELIISFYSLANLELDSFKLLNYLYVLIFKKLPSLNYRNTGLILKLIKALYTINNLVNVKEDVNINFNQIPEEISQMKSGVITSKNNTSINMHSVKFLMIYFVSKIILKNINNFSPIELVDVVRYLSSMDYIDKELFNFVYNLSFFKNINTETLNYYKNNIYFNQSYYAYTKDNSINTPIEIMICKLYQSYLAYRGLYTTDANNSENNTTQNITLRNDKLIKDLFEKNDQINLFVFNKDVLELFKNTYLNNMKVSSYSTSSLHYEIADIIKKDFKIPCHVEYQTGNGLLIDIAILYEDLKKVKKNIPFFKNIAIEINGPFHYKTKSLTSDFPLLNTKTILKRKLLNNEGWHVISFPFWEVKPWFTKTRKENYILKMLPEDLKSFFNEIKSS</sequence>
<evidence type="ECO:0000313" key="4">
    <source>
        <dbReference type="EMBL" id="ETB60445.1"/>
    </source>
</evidence>
<dbReference type="InterPro" id="IPR013584">
    <property type="entry name" value="RAP"/>
</dbReference>
<keyword evidence="2" id="KW-1133">Transmembrane helix</keyword>
<gene>
    <name evidence="4" type="ORF">YYC_02728</name>
</gene>
<accession>V7PN99</accession>
<feature type="compositionally biased region" description="Polar residues" evidence="1">
    <location>
        <begin position="537"/>
        <end position="546"/>
    </location>
</feature>